<protein>
    <submittedName>
        <fullName evidence="1">Uncharacterized protein</fullName>
    </submittedName>
</protein>
<comment type="caution">
    <text evidence="1">The sequence shown here is derived from an EMBL/GenBank/DDBJ whole genome shotgun (WGS) entry which is preliminary data.</text>
</comment>
<keyword evidence="2" id="KW-1185">Reference proteome</keyword>
<organism evidence="1 2">
    <name type="scientific">Ancylostoma ceylanicum</name>
    <dbReference type="NCBI Taxonomy" id="53326"/>
    <lineage>
        <taxon>Eukaryota</taxon>
        <taxon>Metazoa</taxon>
        <taxon>Ecdysozoa</taxon>
        <taxon>Nematoda</taxon>
        <taxon>Chromadorea</taxon>
        <taxon>Rhabditida</taxon>
        <taxon>Rhabditina</taxon>
        <taxon>Rhabditomorpha</taxon>
        <taxon>Strongyloidea</taxon>
        <taxon>Ancylostomatidae</taxon>
        <taxon>Ancylostomatinae</taxon>
        <taxon>Ancylostoma</taxon>
    </lineage>
</organism>
<gene>
    <name evidence="1" type="primary">Acey_s0375.g229</name>
    <name evidence="1" type="ORF">Y032_0375g229</name>
</gene>
<evidence type="ECO:0000313" key="2">
    <source>
        <dbReference type="Proteomes" id="UP000024635"/>
    </source>
</evidence>
<dbReference type="EMBL" id="JARK01001711">
    <property type="protein sequence ID" value="EYB81713.1"/>
    <property type="molecule type" value="Genomic_DNA"/>
</dbReference>
<dbReference type="AlphaFoldDB" id="A0A016RTQ7"/>
<evidence type="ECO:0000313" key="1">
    <source>
        <dbReference type="EMBL" id="EYB81713.1"/>
    </source>
</evidence>
<dbReference type="Proteomes" id="UP000024635">
    <property type="component" value="Unassembled WGS sequence"/>
</dbReference>
<reference evidence="2" key="1">
    <citation type="journal article" date="2015" name="Nat. Genet.">
        <title>The genome and transcriptome of the zoonotic hookworm Ancylostoma ceylanicum identify infection-specific gene families.</title>
        <authorList>
            <person name="Schwarz E.M."/>
            <person name="Hu Y."/>
            <person name="Antoshechkin I."/>
            <person name="Miller M.M."/>
            <person name="Sternberg P.W."/>
            <person name="Aroian R.V."/>
        </authorList>
    </citation>
    <scope>NUCLEOTIDE SEQUENCE</scope>
    <source>
        <strain evidence="2">HY135</strain>
    </source>
</reference>
<accession>A0A016RTQ7</accession>
<sequence>MNRSLIKVAGRLLNSVDNHPPVCVFHIEEFIHVLWCSTFLRRPAHGHRFACAQQSSLIQARKLRMGNVSGGSPKSVHWRYFVYMRSFSLFGRIC</sequence>
<name>A0A016RTQ7_9BILA</name>
<proteinExistence type="predicted"/>